<feature type="compositionally biased region" description="Polar residues" evidence="1">
    <location>
        <begin position="66"/>
        <end position="77"/>
    </location>
</feature>
<reference evidence="2 3" key="1">
    <citation type="submission" date="2024-01" db="EMBL/GenBank/DDBJ databases">
        <title>The genomes of 5 underutilized Papilionoideae crops provide insights into root nodulation and disease resistanc.</title>
        <authorList>
            <person name="Jiang F."/>
        </authorList>
    </citation>
    <scope>NUCLEOTIDE SEQUENCE [LARGE SCALE GENOMIC DNA]</scope>
    <source>
        <strain evidence="2">JINMINGXINNONG_FW02</strain>
        <tissue evidence="2">Leaves</tissue>
    </source>
</reference>
<accession>A0AAN9NMM6</accession>
<sequence length="83" mass="8659">MDPALGNFMSNLKHQAAARKIGKLVKAGKEKIVVAVEAALTTLAIPPAANRSRGRPPKVQTGAEAGQSTARQLSMLSPSIVLK</sequence>
<feature type="region of interest" description="Disordered" evidence="1">
    <location>
        <begin position="47"/>
        <end position="83"/>
    </location>
</feature>
<organism evidence="2 3">
    <name type="scientific">Phaseolus coccineus</name>
    <name type="common">Scarlet runner bean</name>
    <name type="synonym">Phaseolus multiflorus</name>
    <dbReference type="NCBI Taxonomy" id="3886"/>
    <lineage>
        <taxon>Eukaryota</taxon>
        <taxon>Viridiplantae</taxon>
        <taxon>Streptophyta</taxon>
        <taxon>Embryophyta</taxon>
        <taxon>Tracheophyta</taxon>
        <taxon>Spermatophyta</taxon>
        <taxon>Magnoliopsida</taxon>
        <taxon>eudicotyledons</taxon>
        <taxon>Gunneridae</taxon>
        <taxon>Pentapetalae</taxon>
        <taxon>rosids</taxon>
        <taxon>fabids</taxon>
        <taxon>Fabales</taxon>
        <taxon>Fabaceae</taxon>
        <taxon>Papilionoideae</taxon>
        <taxon>50 kb inversion clade</taxon>
        <taxon>NPAAA clade</taxon>
        <taxon>indigoferoid/millettioid clade</taxon>
        <taxon>Phaseoleae</taxon>
        <taxon>Phaseolus</taxon>
    </lineage>
</organism>
<dbReference type="Proteomes" id="UP001374584">
    <property type="component" value="Unassembled WGS sequence"/>
</dbReference>
<proteinExistence type="predicted"/>
<dbReference type="EMBL" id="JAYMYR010000003">
    <property type="protein sequence ID" value="KAK7373513.1"/>
    <property type="molecule type" value="Genomic_DNA"/>
</dbReference>
<evidence type="ECO:0000313" key="3">
    <source>
        <dbReference type="Proteomes" id="UP001374584"/>
    </source>
</evidence>
<evidence type="ECO:0000313" key="2">
    <source>
        <dbReference type="EMBL" id="KAK7373513.1"/>
    </source>
</evidence>
<dbReference type="AlphaFoldDB" id="A0AAN9NMM6"/>
<keyword evidence="3" id="KW-1185">Reference proteome</keyword>
<name>A0AAN9NMM6_PHACN</name>
<comment type="caution">
    <text evidence="2">The sequence shown here is derived from an EMBL/GenBank/DDBJ whole genome shotgun (WGS) entry which is preliminary data.</text>
</comment>
<evidence type="ECO:0000256" key="1">
    <source>
        <dbReference type="SAM" id="MobiDB-lite"/>
    </source>
</evidence>
<gene>
    <name evidence="2" type="ORF">VNO80_06925</name>
</gene>
<protein>
    <submittedName>
        <fullName evidence="2">Uncharacterized protein</fullName>
    </submittedName>
</protein>